<feature type="domain" description="BZIP" evidence="8">
    <location>
        <begin position="112"/>
        <end position="175"/>
    </location>
</feature>
<proteinExistence type="predicted"/>
<dbReference type="SUPFAM" id="SSF57959">
    <property type="entry name" value="Leucine zipper domain"/>
    <property type="match status" value="1"/>
</dbReference>
<feature type="coiled-coil region" evidence="6">
    <location>
        <begin position="130"/>
        <end position="202"/>
    </location>
</feature>
<keyword evidence="6" id="KW-0175">Coiled coil</keyword>
<organism evidence="9 10">
    <name type="scientific">Artemisia annua</name>
    <name type="common">Sweet wormwood</name>
    <dbReference type="NCBI Taxonomy" id="35608"/>
    <lineage>
        <taxon>Eukaryota</taxon>
        <taxon>Viridiplantae</taxon>
        <taxon>Streptophyta</taxon>
        <taxon>Embryophyta</taxon>
        <taxon>Tracheophyta</taxon>
        <taxon>Spermatophyta</taxon>
        <taxon>Magnoliopsida</taxon>
        <taxon>eudicotyledons</taxon>
        <taxon>Gunneridae</taxon>
        <taxon>Pentapetalae</taxon>
        <taxon>asterids</taxon>
        <taxon>campanulids</taxon>
        <taxon>Asterales</taxon>
        <taxon>Asteraceae</taxon>
        <taxon>Asteroideae</taxon>
        <taxon>Anthemideae</taxon>
        <taxon>Artemisiinae</taxon>
        <taxon>Artemisia</taxon>
    </lineage>
</organism>
<protein>
    <submittedName>
        <fullName evidence="9">Basic-leucine zipper (BZIP) transcription factor family protein</fullName>
    </submittedName>
</protein>
<evidence type="ECO:0000256" key="3">
    <source>
        <dbReference type="ARBA" id="ARBA00023125"/>
    </source>
</evidence>
<dbReference type="PANTHER" id="PTHR13690:SF129">
    <property type="entry name" value="BASIC-LEUCINE ZIPPER DOMAIN-CONTAINING PROTEIN-RELATED"/>
    <property type="match status" value="1"/>
</dbReference>
<keyword evidence="10" id="KW-1185">Reference proteome</keyword>
<sequence>MQDPYPFRSSHHRRAHSDVNFRLPDNLDTFDAPFEDLGSEDDLFGTFIDIEKLGSSLTEGEGADGEKNSSTSTRPKHRHSNSVDGSSFLSESSIEAKKAMAPEKLAELWTLDPKRAKRILANRQSAARSKERKARYISELERKVQTLQTEATTLSAQLTLFQRDTTGLSSENTELKIRLQAMEQQAQLRDALNEALKQEVERLRVATGEPASSSDGYNLGMHRVPYNQQNLFANQHQPDPQKYHHSLLAATHDKLQQDQLNRFQGLDISNIGGSHLIKSEVPSISASESSSTF</sequence>
<gene>
    <name evidence="9" type="ORF">CTI12_AA448730</name>
</gene>
<dbReference type="PANTHER" id="PTHR13690">
    <property type="entry name" value="TRANSCRIPTION FACTOR POSF21-RELATED"/>
    <property type="match status" value="1"/>
</dbReference>
<comment type="caution">
    <text evidence="9">The sequence shown here is derived from an EMBL/GenBank/DDBJ whole genome shotgun (WGS) entry which is preliminary data.</text>
</comment>
<evidence type="ECO:0000256" key="7">
    <source>
        <dbReference type="SAM" id="MobiDB-lite"/>
    </source>
</evidence>
<keyword evidence="3" id="KW-0238">DNA-binding</keyword>
<evidence type="ECO:0000313" key="9">
    <source>
        <dbReference type="EMBL" id="PWA52929.1"/>
    </source>
</evidence>
<evidence type="ECO:0000256" key="4">
    <source>
        <dbReference type="ARBA" id="ARBA00023163"/>
    </source>
</evidence>
<dbReference type="AlphaFoldDB" id="A0A2U1LV89"/>
<evidence type="ECO:0000256" key="5">
    <source>
        <dbReference type="ARBA" id="ARBA00023242"/>
    </source>
</evidence>
<dbReference type="EMBL" id="PKPP01007609">
    <property type="protein sequence ID" value="PWA52929.1"/>
    <property type="molecule type" value="Genomic_DNA"/>
</dbReference>
<dbReference type="SMART" id="SM00338">
    <property type="entry name" value="BRLZ"/>
    <property type="match status" value="1"/>
</dbReference>
<evidence type="ECO:0000313" key="10">
    <source>
        <dbReference type="Proteomes" id="UP000245207"/>
    </source>
</evidence>
<dbReference type="FunFam" id="1.20.5.170:FF:000009">
    <property type="entry name" value="probable transcription factor PosF21"/>
    <property type="match status" value="1"/>
</dbReference>
<dbReference type="Proteomes" id="UP000245207">
    <property type="component" value="Unassembled WGS sequence"/>
</dbReference>
<evidence type="ECO:0000256" key="1">
    <source>
        <dbReference type="ARBA" id="ARBA00004123"/>
    </source>
</evidence>
<evidence type="ECO:0000256" key="2">
    <source>
        <dbReference type="ARBA" id="ARBA00023015"/>
    </source>
</evidence>
<evidence type="ECO:0000256" key="6">
    <source>
        <dbReference type="SAM" id="Coils"/>
    </source>
</evidence>
<accession>A0A2U1LV89</accession>
<dbReference type="Gene3D" id="1.20.5.170">
    <property type="match status" value="1"/>
</dbReference>
<dbReference type="PROSITE" id="PS50217">
    <property type="entry name" value="BZIP"/>
    <property type="match status" value="1"/>
</dbReference>
<dbReference type="STRING" id="35608.A0A2U1LV89"/>
<dbReference type="Pfam" id="PF00170">
    <property type="entry name" value="bZIP_1"/>
    <property type="match status" value="1"/>
</dbReference>
<dbReference type="GO" id="GO:0003700">
    <property type="term" value="F:DNA-binding transcription factor activity"/>
    <property type="evidence" value="ECO:0007669"/>
    <property type="project" value="InterPro"/>
</dbReference>
<dbReference type="InterPro" id="IPR004827">
    <property type="entry name" value="bZIP"/>
</dbReference>
<name>A0A2U1LV89_ARTAN</name>
<keyword evidence="4" id="KW-0804">Transcription</keyword>
<dbReference type="OrthoDB" id="1435597at2759"/>
<feature type="region of interest" description="Disordered" evidence="7">
    <location>
        <begin position="55"/>
        <end position="89"/>
    </location>
</feature>
<dbReference type="CDD" id="cd14703">
    <property type="entry name" value="bZIP_plant_RF2"/>
    <property type="match status" value="1"/>
</dbReference>
<reference evidence="9 10" key="1">
    <citation type="journal article" date="2018" name="Mol. Plant">
        <title>The genome of Artemisia annua provides insight into the evolution of Asteraceae family and artemisinin biosynthesis.</title>
        <authorList>
            <person name="Shen Q."/>
            <person name="Zhang L."/>
            <person name="Liao Z."/>
            <person name="Wang S."/>
            <person name="Yan T."/>
            <person name="Shi P."/>
            <person name="Liu M."/>
            <person name="Fu X."/>
            <person name="Pan Q."/>
            <person name="Wang Y."/>
            <person name="Lv Z."/>
            <person name="Lu X."/>
            <person name="Zhang F."/>
            <person name="Jiang W."/>
            <person name="Ma Y."/>
            <person name="Chen M."/>
            <person name="Hao X."/>
            <person name="Li L."/>
            <person name="Tang Y."/>
            <person name="Lv G."/>
            <person name="Zhou Y."/>
            <person name="Sun X."/>
            <person name="Brodelius P.E."/>
            <person name="Rose J.K.C."/>
            <person name="Tang K."/>
        </authorList>
    </citation>
    <scope>NUCLEOTIDE SEQUENCE [LARGE SCALE GENOMIC DNA]</scope>
    <source>
        <strain evidence="10">cv. Huhao1</strain>
        <tissue evidence="9">Leaf</tissue>
    </source>
</reference>
<dbReference type="GO" id="GO:0005634">
    <property type="term" value="C:nucleus"/>
    <property type="evidence" value="ECO:0007669"/>
    <property type="project" value="UniProtKB-SubCell"/>
</dbReference>
<dbReference type="InterPro" id="IPR046347">
    <property type="entry name" value="bZIP_sf"/>
</dbReference>
<keyword evidence="2" id="KW-0805">Transcription regulation</keyword>
<keyword evidence="5" id="KW-0539">Nucleus</keyword>
<comment type="subcellular location">
    <subcellularLocation>
        <location evidence="1">Nucleus</location>
    </subcellularLocation>
</comment>
<evidence type="ECO:0000259" key="8">
    <source>
        <dbReference type="PROSITE" id="PS50217"/>
    </source>
</evidence>
<dbReference type="InterPro" id="IPR044759">
    <property type="entry name" value="bZIP_RF2"/>
</dbReference>
<dbReference type="GO" id="GO:0003677">
    <property type="term" value="F:DNA binding"/>
    <property type="evidence" value="ECO:0007669"/>
    <property type="project" value="UniProtKB-KW"/>
</dbReference>